<keyword evidence="5 11" id="KW-0418">Kinase</keyword>
<dbReference type="SUPFAM" id="SSF56112">
    <property type="entry name" value="Protein kinase-like (PK-like)"/>
    <property type="match status" value="1"/>
</dbReference>
<dbReference type="InterPro" id="IPR017441">
    <property type="entry name" value="Protein_kinase_ATP_BS"/>
</dbReference>
<dbReference type="PROSITE" id="PS00108">
    <property type="entry name" value="PROTEIN_KINASE_ST"/>
    <property type="match status" value="1"/>
</dbReference>
<evidence type="ECO:0000256" key="3">
    <source>
        <dbReference type="ARBA" id="ARBA00022679"/>
    </source>
</evidence>
<dbReference type="InterPro" id="IPR008271">
    <property type="entry name" value="Ser/Thr_kinase_AS"/>
</dbReference>
<comment type="caution">
    <text evidence="11">The sequence shown here is derived from an EMBL/GenBank/DDBJ whole genome shotgun (WGS) entry which is preliminary data.</text>
</comment>
<evidence type="ECO:0000256" key="9">
    <source>
        <dbReference type="PROSITE-ProRule" id="PRU10141"/>
    </source>
</evidence>
<protein>
    <recommendedName>
        <fullName evidence="1">non-specific serine/threonine protein kinase</fullName>
        <ecNumber evidence="1">2.7.11.1</ecNumber>
    </recommendedName>
</protein>
<dbReference type="AlphaFoldDB" id="A0A1Y1UI76"/>
<evidence type="ECO:0000256" key="5">
    <source>
        <dbReference type="ARBA" id="ARBA00022777"/>
    </source>
</evidence>
<dbReference type="InterPro" id="IPR011009">
    <property type="entry name" value="Kinase-like_dom_sf"/>
</dbReference>
<evidence type="ECO:0000256" key="2">
    <source>
        <dbReference type="ARBA" id="ARBA00022527"/>
    </source>
</evidence>
<comment type="catalytic activity">
    <reaction evidence="7">
        <text>L-threonyl-[protein] + ATP = O-phospho-L-threonyl-[protein] + ADP + H(+)</text>
        <dbReference type="Rhea" id="RHEA:46608"/>
        <dbReference type="Rhea" id="RHEA-COMP:11060"/>
        <dbReference type="Rhea" id="RHEA-COMP:11605"/>
        <dbReference type="ChEBI" id="CHEBI:15378"/>
        <dbReference type="ChEBI" id="CHEBI:30013"/>
        <dbReference type="ChEBI" id="CHEBI:30616"/>
        <dbReference type="ChEBI" id="CHEBI:61977"/>
        <dbReference type="ChEBI" id="CHEBI:456216"/>
        <dbReference type="EC" id="2.7.11.1"/>
    </reaction>
</comment>
<dbReference type="Gene3D" id="1.10.510.10">
    <property type="entry name" value="Transferase(Phosphotransferase) domain 1"/>
    <property type="match status" value="1"/>
</dbReference>
<feature type="domain" description="Protein kinase" evidence="10">
    <location>
        <begin position="87"/>
        <end position="398"/>
    </location>
</feature>
<dbReference type="STRING" id="4999.A0A1Y1UI76"/>
<name>A0A1Y1UI76_9TREE</name>
<evidence type="ECO:0000313" key="11">
    <source>
        <dbReference type="EMBL" id="ORX37751.1"/>
    </source>
</evidence>
<evidence type="ECO:0000256" key="8">
    <source>
        <dbReference type="ARBA" id="ARBA00048679"/>
    </source>
</evidence>
<dbReference type="EC" id="2.7.11.1" evidence="1"/>
<dbReference type="PROSITE" id="PS50011">
    <property type="entry name" value="PROTEIN_KINASE_DOM"/>
    <property type="match status" value="1"/>
</dbReference>
<dbReference type="InterPro" id="IPR000719">
    <property type="entry name" value="Prot_kinase_dom"/>
</dbReference>
<dbReference type="EMBL" id="NBSH01000005">
    <property type="protein sequence ID" value="ORX37751.1"/>
    <property type="molecule type" value="Genomic_DNA"/>
</dbReference>
<dbReference type="InterPro" id="IPR050236">
    <property type="entry name" value="Ser_Thr_kinase_AGC"/>
</dbReference>
<dbReference type="GO" id="GO:0004674">
    <property type="term" value="F:protein serine/threonine kinase activity"/>
    <property type="evidence" value="ECO:0007669"/>
    <property type="project" value="UniProtKB-KW"/>
</dbReference>
<keyword evidence="4 9" id="KW-0547">Nucleotide-binding</keyword>
<keyword evidence="12" id="KW-1185">Reference proteome</keyword>
<dbReference type="OrthoDB" id="3359639at2759"/>
<evidence type="ECO:0000313" key="12">
    <source>
        <dbReference type="Proteomes" id="UP000193218"/>
    </source>
</evidence>
<evidence type="ECO:0000259" key="10">
    <source>
        <dbReference type="PROSITE" id="PS50011"/>
    </source>
</evidence>
<sequence length="589" mass="65227">MPLSSYAERASALGAVLDELDDTPPIEGLSAELEMQANSELLLTLQRGRKLDSLLIDLWDSHIPEHDDLALEVGRLAESTHLGRRDFESQGTVGQGQYGTIEAVKLCGYRCTYALKTIRKDLAWRNRAHLGLSIERHIHILAGLDVGCATVPSLFAAFQDIDCYHLVLPYAPFGSLWDRMSSLPRKFGTSAVSAPEAEDRLSCMTEEEVLWWAPQMVSAICWVHEKGFAHRDVKPQNFLLFPDSQLQLTDFGSAAPLERSLASYERLRVPITYCSLVVGTPDYLAPEILILAKLLLNHSKSGEDSATNYVEQGYGSSIDWWSLGATLHEMLRGLPPFWRPSVPETYQTVIAVEDGSYKISEVNGVSESLSDFLCCLLCPSHLRLGAADDAEIRDHAVFKDLDWTKLLKRPRPAVVSNLPPIALSRSGIGSHTSSFLTSSFGKYLVTNDISSTIGPTIFQDHRDLATTYHHHGWSLEPSAREVEGLKDDISQSLAMRTPARGTDFRQTPTTITKSAPRHRPLLAADAWQQVRTFGSPGPDLDMGETNDRFASPSSSNQVKSLETWHDSLRRNIAGLHERLRALQDLASAG</sequence>
<dbReference type="PANTHER" id="PTHR24356">
    <property type="entry name" value="SERINE/THREONINE-PROTEIN KINASE"/>
    <property type="match status" value="1"/>
</dbReference>
<feature type="binding site" evidence="9">
    <location>
        <position position="120"/>
    </location>
    <ligand>
        <name>ATP</name>
        <dbReference type="ChEBI" id="CHEBI:30616"/>
    </ligand>
</feature>
<keyword evidence="6 9" id="KW-0067">ATP-binding</keyword>
<dbReference type="PROSITE" id="PS00107">
    <property type="entry name" value="PROTEIN_KINASE_ATP"/>
    <property type="match status" value="1"/>
</dbReference>
<reference evidence="11 12" key="1">
    <citation type="submission" date="2017-03" db="EMBL/GenBank/DDBJ databases">
        <title>Widespread Adenine N6-methylation of Active Genes in Fungi.</title>
        <authorList>
            <consortium name="DOE Joint Genome Institute"/>
            <person name="Mondo S.J."/>
            <person name="Dannebaum R.O."/>
            <person name="Kuo R.C."/>
            <person name="Louie K.B."/>
            <person name="Bewick A.J."/>
            <person name="Labutti K."/>
            <person name="Haridas S."/>
            <person name="Kuo A."/>
            <person name="Salamov A."/>
            <person name="Ahrendt S.R."/>
            <person name="Lau R."/>
            <person name="Bowen B.P."/>
            <person name="Lipzen A."/>
            <person name="Sullivan W."/>
            <person name="Andreopoulos W.B."/>
            <person name="Clum A."/>
            <person name="Lindquist E."/>
            <person name="Daum C."/>
            <person name="Northen T.R."/>
            <person name="Ramamoorthy G."/>
            <person name="Schmitz R.J."/>
            <person name="Gryganskyi A."/>
            <person name="Culley D."/>
            <person name="Magnuson J."/>
            <person name="James T.Y."/>
            <person name="O'Malley M.A."/>
            <person name="Stajich J.E."/>
            <person name="Spatafora J.W."/>
            <person name="Visel A."/>
            <person name="Grigoriev I.V."/>
        </authorList>
    </citation>
    <scope>NUCLEOTIDE SEQUENCE [LARGE SCALE GENOMIC DNA]</scope>
    <source>
        <strain evidence="11 12">NRRL Y-17943</strain>
    </source>
</reference>
<dbReference type="Proteomes" id="UP000193218">
    <property type="component" value="Unassembled WGS sequence"/>
</dbReference>
<evidence type="ECO:0000256" key="1">
    <source>
        <dbReference type="ARBA" id="ARBA00012513"/>
    </source>
</evidence>
<organism evidence="11 12">
    <name type="scientific">Kockovaella imperatae</name>
    <dbReference type="NCBI Taxonomy" id="4999"/>
    <lineage>
        <taxon>Eukaryota</taxon>
        <taxon>Fungi</taxon>
        <taxon>Dikarya</taxon>
        <taxon>Basidiomycota</taxon>
        <taxon>Agaricomycotina</taxon>
        <taxon>Tremellomycetes</taxon>
        <taxon>Tremellales</taxon>
        <taxon>Cuniculitremaceae</taxon>
        <taxon>Kockovaella</taxon>
    </lineage>
</organism>
<comment type="catalytic activity">
    <reaction evidence="8">
        <text>L-seryl-[protein] + ATP = O-phospho-L-seryl-[protein] + ADP + H(+)</text>
        <dbReference type="Rhea" id="RHEA:17989"/>
        <dbReference type="Rhea" id="RHEA-COMP:9863"/>
        <dbReference type="Rhea" id="RHEA-COMP:11604"/>
        <dbReference type="ChEBI" id="CHEBI:15378"/>
        <dbReference type="ChEBI" id="CHEBI:29999"/>
        <dbReference type="ChEBI" id="CHEBI:30616"/>
        <dbReference type="ChEBI" id="CHEBI:83421"/>
        <dbReference type="ChEBI" id="CHEBI:456216"/>
        <dbReference type="EC" id="2.7.11.1"/>
    </reaction>
</comment>
<proteinExistence type="predicted"/>
<dbReference type="Gene3D" id="3.30.200.20">
    <property type="entry name" value="Phosphorylase Kinase, domain 1"/>
    <property type="match status" value="1"/>
</dbReference>
<dbReference type="PANTHER" id="PTHR24356:SF1">
    <property type="entry name" value="SERINE_THREONINE-PROTEIN KINASE GREATWALL"/>
    <property type="match status" value="1"/>
</dbReference>
<dbReference type="GO" id="GO:0005524">
    <property type="term" value="F:ATP binding"/>
    <property type="evidence" value="ECO:0007669"/>
    <property type="project" value="UniProtKB-UniRule"/>
</dbReference>
<keyword evidence="2" id="KW-0723">Serine/threonine-protein kinase</keyword>
<dbReference type="GO" id="GO:0035556">
    <property type="term" value="P:intracellular signal transduction"/>
    <property type="evidence" value="ECO:0007669"/>
    <property type="project" value="TreeGrafter"/>
</dbReference>
<dbReference type="GO" id="GO:0005634">
    <property type="term" value="C:nucleus"/>
    <property type="evidence" value="ECO:0007669"/>
    <property type="project" value="TreeGrafter"/>
</dbReference>
<evidence type="ECO:0000256" key="4">
    <source>
        <dbReference type="ARBA" id="ARBA00022741"/>
    </source>
</evidence>
<accession>A0A1Y1UI76</accession>
<dbReference type="SMART" id="SM00220">
    <property type="entry name" value="S_TKc"/>
    <property type="match status" value="1"/>
</dbReference>
<evidence type="ECO:0000256" key="6">
    <source>
        <dbReference type="ARBA" id="ARBA00022840"/>
    </source>
</evidence>
<dbReference type="GeneID" id="33557363"/>
<dbReference type="InParanoid" id="A0A1Y1UI76"/>
<dbReference type="Pfam" id="PF00069">
    <property type="entry name" value="Pkinase"/>
    <property type="match status" value="1"/>
</dbReference>
<evidence type="ECO:0000256" key="7">
    <source>
        <dbReference type="ARBA" id="ARBA00047899"/>
    </source>
</evidence>
<keyword evidence="3" id="KW-0808">Transferase</keyword>
<gene>
    <name evidence="11" type="ORF">BD324DRAFT_623185</name>
</gene>
<dbReference type="GO" id="GO:0005737">
    <property type="term" value="C:cytoplasm"/>
    <property type="evidence" value="ECO:0007669"/>
    <property type="project" value="TreeGrafter"/>
</dbReference>
<dbReference type="RefSeq" id="XP_021871738.1">
    <property type="nucleotide sequence ID" value="XM_022015554.1"/>
</dbReference>